<evidence type="ECO:0000256" key="1">
    <source>
        <dbReference type="ARBA" id="ARBA00022553"/>
    </source>
</evidence>
<dbReference type="GO" id="GO:0000160">
    <property type="term" value="P:phosphorelay signal transduction system"/>
    <property type="evidence" value="ECO:0007669"/>
    <property type="project" value="InterPro"/>
</dbReference>
<dbReference type="Pfam" id="PF00072">
    <property type="entry name" value="Response_reg"/>
    <property type="match status" value="1"/>
</dbReference>
<evidence type="ECO:0000259" key="4">
    <source>
        <dbReference type="PROSITE" id="PS50043"/>
    </source>
</evidence>
<dbReference type="SUPFAM" id="SSF52172">
    <property type="entry name" value="CheY-like"/>
    <property type="match status" value="1"/>
</dbReference>
<evidence type="ECO:0000256" key="3">
    <source>
        <dbReference type="PROSITE-ProRule" id="PRU00169"/>
    </source>
</evidence>
<organism evidence="6 7">
    <name type="scientific">Mucilaginibacter gilvus</name>
    <dbReference type="NCBI Taxonomy" id="2305909"/>
    <lineage>
        <taxon>Bacteria</taxon>
        <taxon>Pseudomonadati</taxon>
        <taxon>Bacteroidota</taxon>
        <taxon>Sphingobacteriia</taxon>
        <taxon>Sphingobacteriales</taxon>
        <taxon>Sphingobacteriaceae</taxon>
        <taxon>Mucilaginibacter</taxon>
    </lineage>
</organism>
<dbReference type="Gene3D" id="3.40.50.2300">
    <property type="match status" value="1"/>
</dbReference>
<dbReference type="PROSITE" id="PS50043">
    <property type="entry name" value="HTH_LUXR_2"/>
    <property type="match status" value="1"/>
</dbReference>
<dbReference type="CDD" id="cd17535">
    <property type="entry name" value="REC_NarL-like"/>
    <property type="match status" value="1"/>
</dbReference>
<evidence type="ECO:0000256" key="2">
    <source>
        <dbReference type="ARBA" id="ARBA00023125"/>
    </source>
</evidence>
<accession>A0A3S3UGS6</accession>
<dbReference type="SMART" id="SM00421">
    <property type="entry name" value="HTH_LUXR"/>
    <property type="match status" value="1"/>
</dbReference>
<feature type="modified residue" description="4-aspartylphosphate" evidence="3">
    <location>
        <position position="60"/>
    </location>
</feature>
<dbReference type="GO" id="GO:0006355">
    <property type="term" value="P:regulation of DNA-templated transcription"/>
    <property type="evidence" value="ECO:0007669"/>
    <property type="project" value="InterPro"/>
</dbReference>
<dbReference type="InterPro" id="IPR001789">
    <property type="entry name" value="Sig_transdc_resp-reg_receiver"/>
</dbReference>
<dbReference type="GO" id="GO:0003677">
    <property type="term" value="F:DNA binding"/>
    <property type="evidence" value="ECO:0007669"/>
    <property type="project" value="UniProtKB-KW"/>
</dbReference>
<reference evidence="6 7" key="1">
    <citation type="submission" date="2019-01" db="EMBL/GenBank/DDBJ databases">
        <title>Mucilaginibacter antarcticum sp. nov., isolated from antarctic soil.</title>
        <authorList>
            <person name="Yan Y.-Q."/>
            <person name="Du Z.-J."/>
        </authorList>
    </citation>
    <scope>NUCLEOTIDE SEQUENCE [LARGE SCALE GENOMIC DNA]</scope>
    <source>
        <strain evidence="6 7">F01003</strain>
    </source>
</reference>
<keyword evidence="1 3" id="KW-0597">Phosphoprotein</keyword>
<dbReference type="InterPro" id="IPR058245">
    <property type="entry name" value="NreC/VraR/RcsB-like_REC"/>
</dbReference>
<dbReference type="CDD" id="cd06170">
    <property type="entry name" value="LuxR_C_like"/>
    <property type="match status" value="1"/>
</dbReference>
<dbReference type="Pfam" id="PF00196">
    <property type="entry name" value="GerE"/>
    <property type="match status" value="1"/>
</dbReference>
<dbReference type="OrthoDB" id="9797341at2"/>
<dbReference type="PANTHER" id="PTHR43214:SF43">
    <property type="entry name" value="TWO-COMPONENT RESPONSE REGULATOR"/>
    <property type="match status" value="1"/>
</dbReference>
<dbReference type="InterPro" id="IPR000792">
    <property type="entry name" value="Tscrpt_reg_LuxR_C"/>
</dbReference>
<dbReference type="RefSeq" id="WP_128536407.1">
    <property type="nucleotide sequence ID" value="NZ_SBIW01000031.1"/>
</dbReference>
<comment type="caution">
    <text evidence="6">The sequence shown here is derived from an EMBL/GenBank/DDBJ whole genome shotgun (WGS) entry which is preliminary data.</text>
</comment>
<proteinExistence type="predicted"/>
<dbReference type="PROSITE" id="PS00622">
    <property type="entry name" value="HTH_LUXR_1"/>
    <property type="match status" value="1"/>
</dbReference>
<dbReference type="SUPFAM" id="SSF46894">
    <property type="entry name" value="C-terminal effector domain of the bipartite response regulators"/>
    <property type="match status" value="1"/>
</dbReference>
<protein>
    <submittedName>
        <fullName evidence="6">Response regulator transcription factor</fullName>
    </submittedName>
</protein>
<sequence length="218" mass="24416">MPPPDKIDIAIVDDHTLFRQGLMGLLTESGRINVVFDASNGADMIQKIGKQALPSVILMDITMPVMDGYETTKWLKQNHPEINVLALSMFEEDKPIIEMLKSGAGGYMLKQSKVADLVNAIAGINEHAFYINELVSGKLLRNIQNKQAVKNNFSDLNSNELRFLELCCSDLTYKQIADQMNLSPHTIDNYRESLFQKFETKSRTALVISALKNGLIKI</sequence>
<keyword evidence="7" id="KW-1185">Reference proteome</keyword>
<dbReference type="AlphaFoldDB" id="A0A3S3UGS6"/>
<gene>
    <name evidence="6" type="ORF">EPL05_23360</name>
</gene>
<dbReference type="Proteomes" id="UP000286701">
    <property type="component" value="Unassembled WGS sequence"/>
</dbReference>
<name>A0A3S3UGS6_9SPHI</name>
<evidence type="ECO:0000259" key="5">
    <source>
        <dbReference type="PROSITE" id="PS50110"/>
    </source>
</evidence>
<dbReference type="EMBL" id="SBIW01000031">
    <property type="protein sequence ID" value="RWY45990.1"/>
    <property type="molecule type" value="Genomic_DNA"/>
</dbReference>
<dbReference type="InterPro" id="IPR016032">
    <property type="entry name" value="Sig_transdc_resp-reg_C-effctor"/>
</dbReference>
<feature type="domain" description="HTH luxR-type" evidence="4">
    <location>
        <begin position="149"/>
        <end position="214"/>
    </location>
</feature>
<dbReference type="InterPro" id="IPR011006">
    <property type="entry name" value="CheY-like_superfamily"/>
</dbReference>
<evidence type="ECO:0000313" key="6">
    <source>
        <dbReference type="EMBL" id="RWY45990.1"/>
    </source>
</evidence>
<feature type="domain" description="Response regulatory" evidence="5">
    <location>
        <begin position="8"/>
        <end position="125"/>
    </location>
</feature>
<keyword evidence="2" id="KW-0238">DNA-binding</keyword>
<dbReference type="InterPro" id="IPR039420">
    <property type="entry name" value="WalR-like"/>
</dbReference>
<dbReference type="PROSITE" id="PS50110">
    <property type="entry name" value="RESPONSE_REGULATORY"/>
    <property type="match status" value="1"/>
</dbReference>
<dbReference type="SMART" id="SM00448">
    <property type="entry name" value="REC"/>
    <property type="match status" value="1"/>
</dbReference>
<evidence type="ECO:0000313" key="7">
    <source>
        <dbReference type="Proteomes" id="UP000286701"/>
    </source>
</evidence>
<dbReference type="PANTHER" id="PTHR43214">
    <property type="entry name" value="TWO-COMPONENT RESPONSE REGULATOR"/>
    <property type="match status" value="1"/>
</dbReference>